<gene>
    <name evidence="2" type="ORF">K461DRAFT_266619</name>
</gene>
<keyword evidence="1" id="KW-0732">Signal</keyword>
<dbReference type="Proteomes" id="UP000799439">
    <property type="component" value="Unassembled WGS sequence"/>
</dbReference>
<accession>A0A9P4J903</accession>
<organism evidence="2 3">
    <name type="scientific">Myriangium duriaei CBS 260.36</name>
    <dbReference type="NCBI Taxonomy" id="1168546"/>
    <lineage>
        <taxon>Eukaryota</taxon>
        <taxon>Fungi</taxon>
        <taxon>Dikarya</taxon>
        <taxon>Ascomycota</taxon>
        <taxon>Pezizomycotina</taxon>
        <taxon>Dothideomycetes</taxon>
        <taxon>Dothideomycetidae</taxon>
        <taxon>Myriangiales</taxon>
        <taxon>Myriangiaceae</taxon>
        <taxon>Myriangium</taxon>
    </lineage>
</organism>
<dbReference type="EMBL" id="ML996083">
    <property type="protein sequence ID" value="KAF2155335.1"/>
    <property type="molecule type" value="Genomic_DNA"/>
</dbReference>
<evidence type="ECO:0000256" key="1">
    <source>
        <dbReference type="SAM" id="SignalP"/>
    </source>
</evidence>
<name>A0A9P4J903_9PEZI</name>
<evidence type="ECO:0000313" key="2">
    <source>
        <dbReference type="EMBL" id="KAF2155335.1"/>
    </source>
</evidence>
<keyword evidence="3" id="KW-1185">Reference proteome</keyword>
<comment type="caution">
    <text evidence="2">The sequence shown here is derived from an EMBL/GenBank/DDBJ whole genome shotgun (WGS) entry which is preliminary data.</text>
</comment>
<evidence type="ECO:0000313" key="3">
    <source>
        <dbReference type="Proteomes" id="UP000799439"/>
    </source>
</evidence>
<reference evidence="2" key="1">
    <citation type="journal article" date="2020" name="Stud. Mycol.">
        <title>101 Dothideomycetes genomes: a test case for predicting lifestyles and emergence of pathogens.</title>
        <authorList>
            <person name="Haridas S."/>
            <person name="Albert R."/>
            <person name="Binder M."/>
            <person name="Bloem J."/>
            <person name="Labutti K."/>
            <person name="Salamov A."/>
            <person name="Andreopoulos B."/>
            <person name="Baker S."/>
            <person name="Barry K."/>
            <person name="Bills G."/>
            <person name="Bluhm B."/>
            <person name="Cannon C."/>
            <person name="Castanera R."/>
            <person name="Culley D."/>
            <person name="Daum C."/>
            <person name="Ezra D."/>
            <person name="Gonzalez J."/>
            <person name="Henrissat B."/>
            <person name="Kuo A."/>
            <person name="Liang C."/>
            <person name="Lipzen A."/>
            <person name="Lutzoni F."/>
            <person name="Magnuson J."/>
            <person name="Mondo S."/>
            <person name="Nolan M."/>
            <person name="Ohm R."/>
            <person name="Pangilinan J."/>
            <person name="Park H.-J."/>
            <person name="Ramirez L."/>
            <person name="Alfaro M."/>
            <person name="Sun H."/>
            <person name="Tritt A."/>
            <person name="Yoshinaga Y."/>
            <person name="Zwiers L.-H."/>
            <person name="Turgeon B."/>
            <person name="Goodwin S."/>
            <person name="Spatafora J."/>
            <person name="Crous P."/>
            <person name="Grigoriev I."/>
        </authorList>
    </citation>
    <scope>NUCLEOTIDE SEQUENCE</scope>
    <source>
        <strain evidence="2">CBS 260.36</strain>
    </source>
</reference>
<sequence>MLLPTTLFPLLLLPLALAGKVKYNIGYISGTEVKIHRHESTCPDNRVNTIVRNIETWSNGRFKAVKGDSTNSAIVYNASPCASFDDVNDTLTAAERAVQRGG</sequence>
<proteinExistence type="predicted"/>
<feature type="chain" id="PRO_5040222902" evidence="1">
    <location>
        <begin position="19"/>
        <end position="102"/>
    </location>
</feature>
<protein>
    <submittedName>
        <fullName evidence="2">Uncharacterized protein</fullName>
    </submittedName>
</protein>
<dbReference type="AlphaFoldDB" id="A0A9P4J903"/>
<feature type="signal peptide" evidence="1">
    <location>
        <begin position="1"/>
        <end position="18"/>
    </location>
</feature>